<reference evidence="5" key="1">
    <citation type="journal article" date="2019" name="Int. J. Syst. Evol. Microbiol.">
        <title>The Global Catalogue of Microorganisms (GCM) 10K type strain sequencing project: providing services to taxonomists for standard genome sequencing and annotation.</title>
        <authorList>
            <consortium name="The Broad Institute Genomics Platform"/>
            <consortium name="The Broad Institute Genome Sequencing Center for Infectious Disease"/>
            <person name="Wu L."/>
            <person name="Ma J."/>
        </authorList>
    </citation>
    <scope>NUCLEOTIDE SEQUENCE [LARGE SCALE GENOMIC DNA]</scope>
    <source>
        <strain evidence="5">JCM 17633</strain>
    </source>
</reference>
<organism evidence="4 5">
    <name type="scientific">Winogradskyella damuponensis</name>
    <dbReference type="NCBI Taxonomy" id="943939"/>
    <lineage>
        <taxon>Bacteria</taxon>
        <taxon>Pseudomonadati</taxon>
        <taxon>Bacteroidota</taxon>
        <taxon>Flavobacteriia</taxon>
        <taxon>Flavobacteriales</taxon>
        <taxon>Flavobacteriaceae</taxon>
        <taxon>Winogradskyella</taxon>
    </lineage>
</organism>
<sequence length="535" mass="61607">MSYKLSFTLCLILLLTSCSSVEKYNQQISKLHSVEDIHEDIDKVYEQLQRNHPHLYQFTSKAVLDFKFDSLKKAIDKPMDSRTFYKQLSAVTKYVGQGHLSMSPPSQRFDRKARKALRGSKFDITNLDFEYLDNKLFVTNARGKDSVLINAEVLKVEDESPQDLIKKYKRLIASDGYNTTLHQRVVGTRFMSYYVNDKGRFDSISLTFRNSDSTFVKQYKRILKKDLAHLKQDSLAKDSVKLKDVKKIKLTKAERKAKKKERKAERKHNEKYGFIPDRNEYTRNLNFIGKDSAVALLKIRGFSRYDYEDFYDESFKLIDSLKAEALVIDLRNNFGGRLKEITYLYSYLTDENFRMINPSEVNTRFPLLKSLMANSSPTLVKAIAGIASPVLITIDLFKTKKEDNKLYYKFKSSKEQEPKPLNFKGKVYVLINGNSFSASSILSTQLQGSKRATFVGEETGGAYNGTVAGYYKMYEMPHTKVRARIGLAFIDAPYKVTPDGYGVKPDVELLPSYKDRLQSIDPELEWILEDLGQKN</sequence>
<name>A0ABP8CMJ7_9FLAO</name>
<feature type="chain" id="PRO_5047240931" evidence="2">
    <location>
        <begin position="21"/>
        <end position="535"/>
    </location>
</feature>
<evidence type="ECO:0000259" key="3">
    <source>
        <dbReference type="SMART" id="SM00245"/>
    </source>
</evidence>
<evidence type="ECO:0000256" key="2">
    <source>
        <dbReference type="SAM" id="SignalP"/>
    </source>
</evidence>
<evidence type="ECO:0000313" key="4">
    <source>
        <dbReference type="EMBL" id="GAA4241108.1"/>
    </source>
</evidence>
<dbReference type="PANTHER" id="PTHR32060:SF30">
    <property type="entry name" value="CARBOXY-TERMINAL PROCESSING PROTEASE CTPA"/>
    <property type="match status" value="1"/>
</dbReference>
<dbReference type="Proteomes" id="UP001501682">
    <property type="component" value="Unassembled WGS sequence"/>
</dbReference>
<dbReference type="PANTHER" id="PTHR32060">
    <property type="entry name" value="TAIL-SPECIFIC PROTEASE"/>
    <property type="match status" value="1"/>
</dbReference>
<comment type="caution">
    <text evidence="4">The sequence shown here is derived from an EMBL/GenBank/DDBJ whole genome shotgun (WGS) entry which is preliminary data.</text>
</comment>
<dbReference type="InterPro" id="IPR029045">
    <property type="entry name" value="ClpP/crotonase-like_dom_sf"/>
</dbReference>
<dbReference type="Pfam" id="PF03572">
    <property type="entry name" value="Peptidase_S41"/>
    <property type="match status" value="1"/>
</dbReference>
<dbReference type="Gene3D" id="3.90.226.10">
    <property type="entry name" value="2-enoyl-CoA Hydratase, Chain A, domain 1"/>
    <property type="match status" value="1"/>
</dbReference>
<keyword evidence="1" id="KW-0175">Coiled coil</keyword>
<keyword evidence="5" id="KW-1185">Reference proteome</keyword>
<accession>A0ABP8CMJ7</accession>
<dbReference type="SUPFAM" id="SSF52096">
    <property type="entry name" value="ClpP/crotonase"/>
    <property type="match status" value="1"/>
</dbReference>
<feature type="signal peptide" evidence="2">
    <location>
        <begin position="1"/>
        <end position="20"/>
    </location>
</feature>
<evidence type="ECO:0000313" key="5">
    <source>
        <dbReference type="Proteomes" id="UP001501682"/>
    </source>
</evidence>
<dbReference type="EMBL" id="BAABCB010000005">
    <property type="protein sequence ID" value="GAA4241108.1"/>
    <property type="molecule type" value="Genomic_DNA"/>
</dbReference>
<dbReference type="RefSeq" id="WP_344712493.1">
    <property type="nucleotide sequence ID" value="NZ_BAABCB010000005.1"/>
</dbReference>
<feature type="domain" description="Tail specific protease" evidence="3">
    <location>
        <begin position="323"/>
        <end position="510"/>
    </location>
</feature>
<proteinExistence type="predicted"/>
<dbReference type="PROSITE" id="PS51257">
    <property type="entry name" value="PROKAR_LIPOPROTEIN"/>
    <property type="match status" value="1"/>
</dbReference>
<dbReference type="SMART" id="SM00245">
    <property type="entry name" value="TSPc"/>
    <property type="match status" value="1"/>
</dbReference>
<dbReference type="InterPro" id="IPR005151">
    <property type="entry name" value="Tail-specific_protease"/>
</dbReference>
<protein>
    <submittedName>
        <fullName evidence="4">S41 family peptidase</fullName>
    </submittedName>
</protein>
<feature type="coiled-coil region" evidence="1">
    <location>
        <begin position="243"/>
        <end position="270"/>
    </location>
</feature>
<evidence type="ECO:0000256" key="1">
    <source>
        <dbReference type="SAM" id="Coils"/>
    </source>
</evidence>
<gene>
    <name evidence="4" type="ORF">GCM10022292_06200</name>
</gene>
<keyword evidence="2" id="KW-0732">Signal</keyword>